<sequence>MRPTARPHSQSHLSSWLFLLLHLGWCMRTQCPPRQAIHSQQVSPRRQPAPKPKRKQVKMACTNCASACKRCDEARPCERCVKYGLAETCVDGVRKERKKGIKRGPYKRKNRNGSGEPSNGKWLHTDVPLVPPDD</sequence>
<proteinExistence type="predicted"/>
<organism evidence="1 2">
    <name type="scientific">Trametes sanguinea</name>
    <dbReference type="NCBI Taxonomy" id="158606"/>
    <lineage>
        <taxon>Eukaryota</taxon>
        <taxon>Fungi</taxon>
        <taxon>Dikarya</taxon>
        <taxon>Basidiomycota</taxon>
        <taxon>Agaricomycotina</taxon>
        <taxon>Agaricomycetes</taxon>
        <taxon>Polyporales</taxon>
        <taxon>Polyporaceae</taxon>
        <taxon>Trametes</taxon>
    </lineage>
</organism>
<comment type="caution">
    <text evidence="1">The sequence shown here is derived from an EMBL/GenBank/DDBJ whole genome shotgun (WGS) entry which is preliminary data.</text>
</comment>
<dbReference type="EMBL" id="JANSHE010007604">
    <property type="protein sequence ID" value="KAJ2958232.1"/>
    <property type="molecule type" value="Genomic_DNA"/>
</dbReference>
<keyword evidence="2" id="KW-1185">Reference proteome</keyword>
<gene>
    <name evidence="1" type="ORF">NUW54_g14545</name>
</gene>
<protein>
    <submittedName>
        <fullName evidence="1">Uncharacterized protein</fullName>
    </submittedName>
</protein>
<evidence type="ECO:0000313" key="2">
    <source>
        <dbReference type="Proteomes" id="UP001144978"/>
    </source>
</evidence>
<dbReference type="Proteomes" id="UP001144978">
    <property type="component" value="Unassembled WGS sequence"/>
</dbReference>
<name>A0ACC1MDP1_9APHY</name>
<evidence type="ECO:0000313" key="1">
    <source>
        <dbReference type="EMBL" id="KAJ2958232.1"/>
    </source>
</evidence>
<reference evidence="1" key="1">
    <citation type="submission" date="2022-08" db="EMBL/GenBank/DDBJ databases">
        <title>Genome Sequence of Pycnoporus sanguineus.</title>
        <authorList>
            <person name="Buettner E."/>
        </authorList>
    </citation>
    <scope>NUCLEOTIDE SEQUENCE</scope>
    <source>
        <strain evidence="1">CG-C14</strain>
    </source>
</reference>
<accession>A0ACC1MDP1</accession>